<sequence>MNILLSLSRAIDWINEQIGRLIMWFVLAAVLISAGNAVIRKTLNTSSNAWLEIQWYLFAVVFMMGVGYVLLHNAHVRIDFIASKFSKRTNAVIDIFAMVVFIIPLSVILINLSWPLFINAWHSGEMSQNAGGLIRWPVYFLIPAGFAVLLAQAVSELIKRVAFLTGHRSEPFSHADHKSEAQRLAEELAREAQAHEQVPAKAQS</sequence>
<keyword evidence="7 9" id="KW-0472">Membrane</keyword>
<comment type="subcellular location">
    <subcellularLocation>
        <location evidence="1 9">Cell inner membrane</location>
        <topology evidence="1 9">Multi-pass membrane protein</topology>
    </subcellularLocation>
</comment>
<feature type="transmembrane region" description="Helical" evidence="9">
    <location>
        <begin position="138"/>
        <end position="158"/>
    </location>
</feature>
<evidence type="ECO:0000256" key="5">
    <source>
        <dbReference type="ARBA" id="ARBA00022692"/>
    </source>
</evidence>
<evidence type="ECO:0000256" key="4">
    <source>
        <dbReference type="ARBA" id="ARBA00022519"/>
    </source>
</evidence>
<comment type="subunit">
    <text evidence="9">The complex comprises the extracytoplasmic solute receptor protein and the two transmembrane proteins.</text>
</comment>
<comment type="caution">
    <text evidence="11">The sequence shown here is derived from an EMBL/GenBank/DDBJ whole genome shotgun (WGS) entry which is preliminary data.</text>
</comment>
<keyword evidence="3" id="KW-1003">Cell membrane</keyword>
<evidence type="ECO:0000256" key="3">
    <source>
        <dbReference type="ARBA" id="ARBA00022475"/>
    </source>
</evidence>
<evidence type="ECO:0000256" key="6">
    <source>
        <dbReference type="ARBA" id="ARBA00022989"/>
    </source>
</evidence>
<gene>
    <name evidence="11" type="ORF">C1704_06000</name>
</gene>
<organism evidence="11 12">
    <name type="scientific">Caldimonas caldifontis</name>
    <dbReference type="NCBI Taxonomy" id="1452508"/>
    <lineage>
        <taxon>Bacteria</taxon>
        <taxon>Pseudomonadati</taxon>
        <taxon>Pseudomonadota</taxon>
        <taxon>Betaproteobacteria</taxon>
        <taxon>Burkholderiales</taxon>
        <taxon>Sphaerotilaceae</taxon>
        <taxon>Caldimonas</taxon>
    </lineage>
</organism>
<comment type="similarity">
    <text evidence="8 9">Belongs to the TRAP transporter small permease family.</text>
</comment>
<keyword evidence="5 9" id="KW-0812">Transmembrane</keyword>
<feature type="transmembrane region" description="Helical" evidence="9">
    <location>
        <begin position="21"/>
        <end position="39"/>
    </location>
</feature>
<dbReference type="EMBL" id="PSNX01000004">
    <property type="protein sequence ID" value="PPE67002.1"/>
    <property type="molecule type" value="Genomic_DNA"/>
</dbReference>
<evidence type="ECO:0000259" key="10">
    <source>
        <dbReference type="Pfam" id="PF04290"/>
    </source>
</evidence>
<evidence type="ECO:0000256" key="7">
    <source>
        <dbReference type="ARBA" id="ARBA00023136"/>
    </source>
</evidence>
<dbReference type="AlphaFoldDB" id="A0A2S5SW99"/>
<dbReference type="InterPro" id="IPR055348">
    <property type="entry name" value="DctQ"/>
</dbReference>
<dbReference type="PANTHER" id="PTHR35011:SF4">
    <property type="entry name" value="SLL1102 PROTEIN"/>
    <property type="match status" value="1"/>
</dbReference>
<feature type="domain" description="Tripartite ATP-independent periplasmic transporters DctQ component" evidence="10">
    <location>
        <begin position="31"/>
        <end position="161"/>
    </location>
</feature>
<dbReference type="PANTHER" id="PTHR35011">
    <property type="entry name" value="2,3-DIKETO-L-GULONATE TRAP TRANSPORTER SMALL PERMEASE PROTEIN YIAM"/>
    <property type="match status" value="1"/>
</dbReference>
<dbReference type="Pfam" id="PF04290">
    <property type="entry name" value="DctQ"/>
    <property type="match status" value="1"/>
</dbReference>
<evidence type="ECO:0000256" key="8">
    <source>
        <dbReference type="ARBA" id="ARBA00038436"/>
    </source>
</evidence>
<dbReference type="OrthoDB" id="9795655at2"/>
<dbReference type="RefSeq" id="WP_104301831.1">
    <property type="nucleotide sequence ID" value="NZ_PSNX01000004.1"/>
</dbReference>
<protein>
    <recommendedName>
        <fullName evidence="9">TRAP transporter small permease protein</fullName>
    </recommendedName>
</protein>
<name>A0A2S5SW99_9BURK</name>
<feature type="transmembrane region" description="Helical" evidence="9">
    <location>
        <begin position="53"/>
        <end position="71"/>
    </location>
</feature>
<accession>A0A2S5SW99</accession>
<keyword evidence="4 9" id="KW-0997">Cell inner membrane</keyword>
<evidence type="ECO:0000313" key="12">
    <source>
        <dbReference type="Proteomes" id="UP000238605"/>
    </source>
</evidence>
<dbReference type="InterPro" id="IPR007387">
    <property type="entry name" value="TRAP_DctQ"/>
</dbReference>
<dbReference type="GO" id="GO:0022857">
    <property type="term" value="F:transmembrane transporter activity"/>
    <property type="evidence" value="ECO:0007669"/>
    <property type="project" value="UniProtKB-UniRule"/>
</dbReference>
<comment type="function">
    <text evidence="9">Part of the tripartite ATP-independent periplasmic (TRAP) transport system.</text>
</comment>
<dbReference type="GO" id="GO:0005886">
    <property type="term" value="C:plasma membrane"/>
    <property type="evidence" value="ECO:0007669"/>
    <property type="project" value="UniProtKB-SubCell"/>
</dbReference>
<evidence type="ECO:0000256" key="1">
    <source>
        <dbReference type="ARBA" id="ARBA00004429"/>
    </source>
</evidence>
<keyword evidence="12" id="KW-1185">Reference proteome</keyword>
<dbReference type="Proteomes" id="UP000238605">
    <property type="component" value="Unassembled WGS sequence"/>
</dbReference>
<feature type="transmembrane region" description="Helical" evidence="9">
    <location>
        <begin position="92"/>
        <end position="118"/>
    </location>
</feature>
<evidence type="ECO:0000256" key="9">
    <source>
        <dbReference type="RuleBase" id="RU369079"/>
    </source>
</evidence>
<reference evidence="11 12" key="1">
    <citation type="submission" date="2018-02" db="EMBL/GenBank/DDBJ databases">
        <title>Reclassifiation of [Polyangium] brachysporum DSM 7029 as Guopingzhaonella breviflexa gen. nov., sp. nov., a member of the family Comamonadaceae.</title>
        <authorList>
            <person name="Tang B."/>
        </authorList>
    </citation>
    <scope>NUCLEOTIDE SEQUENCE [LARGE SCALE GENOMIC DNA]</scope>
    <source>
        <strain evidence="11 12">BCRC 80649</strain>
    </source>
</reference>
<evidence type="ECO:0000313" key="11">
    <source>
        <dbReference type="EMBL" id="PPE67002.1"/>
    </source>
</evidence>
<proteinExistence type="inferred from homology"/>
<keyword evidence="6 9" id="KW-1133">Transmembrane helix</keyword>
<keyword evidence="2 9" id="KW-0813">Transport</keyword>
<evidence type="ECO:0000256" key="2">
    <source>
        <dbReference type="ARBA" id="ARBA00022448"/>
    </source>
</evidence>